<reference evidence="1" key="1">
    <citation type="submission" date="2022-11" db="UniProtKB">
        <authorList>
            <consortium name="EnsemblMetazoa"/>
        </authorList>
    </citation>
    <scope>IDENTIFICATION</scope>
</reference>
<dbReference type="EnsemblMetazoa" id="XM_038205510.1">
    <property type="protein sequence ID" value="XP_038061438.1"/>
    <property type="gene ID" value="LOC119732117"/>
</dbReference>
<dbReference type="PANTHER" id="PTHR15453">
    <property type="entry name" value="TUMOR SUPPRESSOR CANDIDATE 2"/>
    <property type="match status" value="1"/>
</dbReference>
<dbReference type="GO" id="GO:0005739">
    <property type="term" value="C:mitochondrion"/>
    <property type="evidence" value="ECO:0007669"/>
    <property type="project" value="TreeGrafter"/>
</dbReference>
<protein>
    <submittedName>
        <fullName evidence="1">Uncharacterized protein</fullName>
    </submittedName>
</protein>
<evidence type="ECO:0000313" key="2">
    <source>
        <dbReference type="Proteomes" id="UP000887568"/>
    </source>
</evidence>
<dbReference type="PANTHER" id="PTHR15453:SF8">
    <property type="entry name" value="TUMOR SUPPRESSOR CANDIDATE 2"/>
    <property type="match status" value="1"/>
</dbReference>
<keyword evidence="2" id="KW-1185">Reference proteome</keyword>
<dbReference type="OrthoDB" id="9025707at2759"/>
<dbReference type="AlphaFoldDB" id="A0A914ACI0"/>
<dbReference type="RefSeq" id="XP_038061438.1">
    <property type="nucleotide sequence ID" value="XM_038205510.1"/>
</dbReference>
<dbReference type="OMA" id="DTPRIHV"/>
<sequence length="116" mass="13043">MGGKSSTVVNSITSPITNYFYGSVRKGGDGTDGMDGECVAVGKLRVNPFVHTRKSSKFYDEDGHIAHEFYIEIPGSKRRRMKAGMMRIYTNLRPQEEITLDPPRLRPDLPVVLRQV</sequence>
<accession>A0A914ACI0</accession>
<name>A0A914ACI0_PATMI</name>
<dbReference type="Proteomes" id="UP000887568">
    <property type="component" value="Unplaced"/>
</dbReference>
<dbReference type="InterPro" id="IPR029393">
    <property type="entry name" value="FUS1"/>
</dbReference>
<organism evidence="1 2">
    <name type="scientific">Patiria miniata</name>
    <name type="common">Bat star</name>
    <name type="synonym">Asterina miniata</name>
    <dbReference type="NCBI Taxonomy" id="46514"/>
    <lineage>
        <taxon>Eukaryota</taxon>
        <taxon>Metazoa</taxon>
        <taxon>Echinodermata</taxon>
        <taxon>Eleutherozoa</taxon>
        <taxon>Asterozoa</taxon>
        <taxon>Asteroidea</taxon>
        <taxon>Valvatacea</taxon>
        <taxon>Valvatida</taxon>
        <taxon>Asterinidae</taxon>
        <taxon>Patiria</taxon>
    </lineage>
</organism>
<dbReference type="Pfam" id="PF15000">
    <property type="entry name" value="TUSC2"/>
    <property type="match status" value="1"/>
</dbReference>
<evidence type="ECO:0000313" key="1">
    <source>
        <dbReference type="EnsemblMetazoa" id="XP_038061438.1"/>
    </source>
</evidence>
<proteinExistence type="predicted"/>
<dbReference type="GeneID" id="119732117"/>
<dbReference type="GO" id="GO:0051881">
    <property type="term" value="P:regulation of mitochondrial membrane potential"/>
    <property type="evidence" value="ECO:0007669"/>
    <property type="project" value="TreeGrafter"/>
</dbReference>